<sequence length="571" mass="65312">MLYAQCLPPNALRICGFENTRTARDTFYRRAKLLFDFDIEPNSLAKAQAALLLSYYTTNSHPRTNTHWLNVAIHNAKASRAHLYNKDENVGRMHQVKKRLWWCCILRDRVLPLGVRRPIQITHDHFDFNNHAFTDEDMEDEMYWSRVHSPQIKKVLAKVIAAQCDLAILLTDVLTLLYPLDGSLPTSPESTLEWNKVQAKICEHTTELMKWNEKFSMWNLIELYYWSARLALYNHHILISDEPNTIMLPTDGLRSLEASKRETNLALQAIYDTMQNLVSRNRASYLPISVVAFIALPLFLATLDVKWPSKESQAVVLSKRHFDVYNQTLEIGRERYDGTEGVSVYINRIVMDAESQRQKLQDAIAFWPHSADHLPDFTKQEMYKDWRYLFNRSPRFYLRFIISLDMSISRGQVPQDGDLPSKFRMDKLRNQLIVDLSGPKTDATRTLATIISTDAAALPTTSLTTNCGIQDTGFLTEYCSQLSEIDDQMLDDSLSTAPTTIASADALLPPMDLEYDDFLLNESYATTINNTATTDSDGRGYGSLQEFHDPFGYIMPESPSTPDLSGTEETN</sequence>
<proteinExistence type="predicted"/>
<evidence type="ECO:0000313" key="1">
    <source>
        <dbReference type="EMBL" id="KAJ9654839.1"/>
    </source>
</evidence>
<dbReference type="EMBL" id="JAPDRQ010000111">
    <property type="protein sequence ID" value="KAJ9654839.1"/>
    <property type="molecule type" value="Genomic_DNA"/>
</dbReference>
<reference evidence="1" key="1">
    <citation type="submission" date="2022-10" db="EMBL/GenBank/DDBJ databases">
        <title>Culturing micro-colonial fungi from biological soil crusts in the Mojave desert and describing Neophaeococcomyces mojavensis, and introducing the new genera and species Taxawa tesnikishii.</title>
        <authorList>
            <person name="Kurbessoian T."/>
            <person name="Stajich J.E."/>
        </authorList>
    </citation>
    <scope>NUCLEOTIDE SEQUENCE</scope>
    <source>
        <strain evidence="1">JES_112</strain>
    </source>
</reference>
<protein>
    <submittedName>
        <fullName evidence="1">Uncharacterized protein</fullName>
    </submittedName>
</protein>
<dbReference type="Proteomes" id="UP001172386">
    <property type="component" value="Unassembled WGS sequence"/>
</dbReference>
<organism evidence="1 2">
    <name type="scientific">Neophaeococcomyces mojaviensis</name>
    <dbReference type="NCBI Taxonomy" id="3383035"/>
    <lineage>
        <taxon>Eukaryota</taxon>
        <taxon>Fungi</taxon>
        <taxon>Dikarya</taxon>
        <taxon>Ascomycota</taxon>
        <taxon>Pezizomycotina</taxon>
        <taxon>Eurotiomycetes</taxon>
        <taxon>Chaetothyriomycetidae</taxon>
        <taxon>Chaetothyriales</taxon>
        <taxon>Chaetothyriales incertae sedis</taxon>
        <taxon>Neophaeococcomyces</taxon>
    </lineage>
</organism>
<comment type="caution">
    <text evidence="1">The sequence shown here is derived from an EMBL/GenBank/DDBJ whole genome shotgun (WGS) entry which is preliminary data.</text>
</comment>
<keyword evidence="2" id="KW-1185">Reference proteome</keyword>
<evidence type="ECO:0000313" key="2">
    <source>
        <dbReference type="Proteomes" id="UP001172386"/>
    </source>
</evidence>
<accession>A0ACC3A3P9</accession>
<gene>
    <name evidence="1" type="ORF">H2198_006195</name>
</gene>
<name>A0ACC3A3P9_9EURO</name>